<feature type="compositionally biased region" description="Pro residues" evidence="1">
    <location>
        <begin position="49"/>
        <end position="59"/>
    </location>
</feature>
<dbReference type="RefSeq" id="WP_052552186.1">
    <property type="nucleotide sequence ID" value="NZ_JMCC02000059.1"/>
</dbReference>
<dbReference type="AlphaFoldDB" id="A0A0C2D531"/>
<evidence type="ECO:0000313" key="2">
    <source>
        <dbReference type="EMBL" id="KIG15157.1"/>
    </source>
</evidence>
<feature type="compositionally biased region" description="Acidic residues" evidence="1">
    <location>
        <begin position="26"/>
        <end position="46"/>
    </location>
</feature>
<feature type="compositionally biased region" description="Basic and acidic residues" evidence="1">
    <location>
        <begin position="120"/>
        <end position="138"/>
    </location>
</feature>
<dbReference type="EMBL" id="JMCC02000059">
    <property type="protein sequence ID" value="KIG15157.1"/>
    <property type="molecule type" value="Genomic_DNA"/>
</dbReference>
<protein>
    <submittedName>
        <fullName evidence="2">Uncharacterized protein</fullName>
    </submittedName>
</protein>
<accession>A0A0C2D531</accession>
<comment type="caution">
    <text evidence="2">The sequence shown here is derived from an EMBL/GenBank/DDBJ whole genome shotgun (WGS) entry which is preliminary data.</text>
</comment>
<dbReference type="Proteomes" id="UP000031599">
    <property type="component" value="Unassembled WGS sequence"/>
</dbReference>
<evidence type="ECO:0000313" key="3">
    <source>
        <dbReference type="Proteomes" id="UP000031599"/>
    </source>
</evidence>
<dbReference type="NCBIfam" id="NF040596">
    <property type="entry name" value="MXAN_2562_fam"/>
    <property type="match status" value="1"/>
</dbReference>
<evidence type="ECO:0000256" key="1">
    <source>
        <dbReference type="SAM" id="MobiDB-lite"/>
    </source>
</evidence>
<name>A0A0C2D531_9BACT</name>
<gene>
    <name evidence="2" type="ORF">DB30_05857</name>
</gene>
<feature type="region of interest" description="Disordered" evidence="1">
    <location>
        <begin position="12"/>
        <end position="140"/>
    </location>
</feature>
<organism evidence="2 3">
    <name type="scientific">Enhygromyxa salina</name>
    <dbReference type="NCBI Taxonomy" id="215803"/>
    <lineage>
        <taxon>Bacteria</taxon>
        <taxon>Pseudomonadati</taxon>
        <taxon>Myxococcota</taxon>
        <taxon>Polyangia</taxon>
        <taxon>Nannocystales</taxon>
        <taxon>Nannocystaceae</taxon>
        <taxon>Enhygromyxa</taxon>
    </lineage>
</organism>
<sequence>MSAILSASLVLAFAAPPPPPPSSGDGGDETSEDTSEDTATPAEDELAPAPAPEPAPDPTIPLDERYDPILPYGESSDQPELEYADETPPPPELEYAAETPPEPALDYDQSRQRPAPGDDALARESDQQNDLGKDEFQGRVESPQRFAIEVKFGPYLPDVDHRYTGDGFGPYANIYGRVDDLGATIKQPAKGLFSVVGFEWQFVHFGGPFSVGTTIGLFRDRANALVAEPVEDGESLRSAADKTFFSVIPVTVLLGYRLEVLADRFRVPLVPYARGGVAYGFWWERKGAQLATNSAGQKARGGSWGWQVNLGLMLRLDFIERGTAIDLDRLTGINHTYVFGEWQFSHLDGFGSDAAMTVGDDTFLVGLAFEF</sequence>
<proteinExistence type="predicted"/>
<reference evidence="2 3" key="1">
    <citation type="submission" date="2014-12" db="EMBL/GenBank/DDBJ databases">
        <title>Genome assembly of Enhygromyxa salina DSM 15201.</title>
        <authorList>
            <person name="Sharma G."/>
            <person name="Subramanian S."/>
        </authorList>
    </citation>
    <scope>NUCLEOTIDE SEQUENCE [LARGE SCALE GENOMIC DNA]</scope>
    <source>
        <strain evidence="2 3">DSM 15201</strain>
    </source>
</reference>